<dbReference type="InterPro" id="IPR015817">
    <property type="entry name" value="Vitellinogen_open_b-sht_sub1"/>
</dbReference>
<dbReference type="PANTHER" id="PTHR23345">
    <property type="entry name" value="VITELLOGENIN-RELATED"/>
    <property type="match status" value="1"/>
</dbReference>
<feature type="compositionally biased region" description="Low complexity" evidence="7">
    <location>
        <begin position="793"/>
        <end position="813"/>
    </location>
</feature>
<keyword evidence="4 6" id="KW-1015">Disulfide bond</keyword>
<dbReference type="GO" id="GO:0032355">
    <property type="term" value="P:response to estradiol"/>
    <property type="evidence" value="ECO:0007669"/>
    <property type="project" value="TreeGrafter"/>
</dbReference>
<keyword evidence="2" id="KW-0732">Signal</keyword>
<keyword evidence="10" id="KW-1185">Reference proteome</keyword>
<evidence type="ECO:0000256" key="5">
    <source>
        <dbReference type="ARBA" id="ARBA00023180"/>
    </source>
</evidence>
<comment type="caution">
    <text evidence="6">Lacks conserved residue(s) required for the propagation of feature annotation.</text>
</comment>
<dbReference type="Pfam" id="PF09172">
    <property type="entry name" value="Vit_open_b-sht"/>
    <property type="match status" value="1"/>
</dbReference>
<dbReference type="InterPro" id="IPR015255">
    <property type="entry name" value="Vitellinogen_open_b-sht"/>
</dbReference>
<dbReference type="InterPro" id="IPR015816">
    <property type="entry name" value="Vitellinogen_b-sht_N"/>
</dbReference>
<dbReference type="SMART" id="SM01169">
    <property type="entry name" value="DUF1943"/>
    <property type="match status" value="1"/>
</dbReference>
<dbReference type="PROSITE" id="PS51211">
    <property type="entry name" value="VITELLOGENIN"/>
    <property type="match status" value="1"/>
</dbReference>
<dbReference type="Gene3D" id="2.30.230.10">
    <property type="entry name" value="Lipovitellin, beta-sheet shell regions, chain A"/>
    <property type="match status" value="1"/>
</dbReference>
<dbReference type="InterPro" id="IPR011030">
    <property type="entry name" value="Lipovitellin_superhlx_dom"/>
</dbReference>
<name>A0A673A3L7_9TELE</name>
<dbReference type="SUPFAM" id="SSF56968">
    <property type="entry name" value="Lipovitellin-phosvitin complex, beta-sheet shell regions"/>
    <property type="match status" value="3"/>
</dbReference>
<dbReference type="InterPro" id="IPR015258">
    <property type="entry name" value="Vitellinogen_b-sht_shell"/>
</dbReference>
<reference evidence="9" key="3">
    <citation type="submission" date="2025-09" db="UniProtKB">
        <authorList>
            <consortium name="Ensembl"/>
        </authorList>
    </citation>
    <scope>IDENTIFICATION</scope>
</reference>
<evidence type="ECO:0000313" key="9">
    <source>
        <dbReference type="Ensembl" id="ENSSORP00005023834.1"/>
    </source>
</evidence>
<keyword evidence="1" id="KW-0597">Phosphoprotein</keyword>
<dbReference type="Proteomes" id="UP000472271">
    <property type="component" value="Chromosome 4"/>
</dbReference>
<organism evidence="9 10">
    <name type="scientific">Sphaeramia orbicularis</name>
    <name type="common">orbiculate cardinalfish</name>
    <dbReference type="NCBI Taxonomy" id="375764"/>
    <lineage>
        <taxon>Eukaryota</taxon>
        <taxon>Metazoa</taxon>
        <taxon>Chordata</taxon>
        <taxon>Craniata</taxon>
        <taxon>Vertebrata</taxon>
        <taxon>Euteleostomi</taxon>
        <taxon>Actinopterygii</taxon>
        <taxon>Neopterygii</taxon>
        <taxon>Teleostei</taxon>
        <taxon>Neoteleostei</taxon>
        <taxon>Acanthomorphata</taxon>
        <taxon>Gobiaria</taxon>
        <taxon>Kurtiformes</taxon>
        <taxon>Apogonoidei</taxon>
        <taxon>Apogonidae</taxon>
        <taxon>Apogoninae</taxon>
        <taxon>Sphaeramia</taxon>
    </lineage>
</organism>
<dbReference type="Pfam" id="PF01347">
    <property type="entry name" value="Vitellogenin_N"/>
    <property type="match status" value="2"/>
</dbReference>
<evidence type="ECO:0000256" key="1">
    <source>
        <dbReference type="ARBA" id="ARBA00022553"/>
    </source>
</evidence>
<feature type="region of interest" description="Disordered" evidence="7">
    <location>
        <begin position="788"/>
        <end position="817"/>
    </location>
</feature>
<dbReference type="Gene3D" id="1.25.10.20">
    <property type="entry name" value="Vitellinogen, superhelical"/>
    <property type="match status" value="1"/>
</dbReference>
<dbReference type="Gene3D" id="2.20.80.10">
    <property type="entry name" value="Lipovitellin-phosvitin complex, chain A, domain 4"/>
    <property type="match status" value="1"/>
</dbReference>
<dbReference type="Gene3D" id="2.20.50.20">
    <property type="entry name" value="Lipovitellin. Chain A, domain 3"/>
    <property type="match status" value="1"/>
</dbReference>
<dbReference type="SMART" id="SM00638">
    <property type="entry name" value="LPD_N"/>
    <property type="match status" value="1"/>
</dbReference>
<evidence type="ECO:0000259" key="8">
    <source>
        <dbReference type="PROSITE" id="PS51211"/>
    </source>
</evidence>
<feature type="disulfide bond" evidence="6">
    <location>
        <begin position="119"/>
        <end position="145"/>
    </location>
</feature>
<dbReference type="GO" id="GO:0005319">
    <property type="term" value="F:lipid transporter activity"/>
    <property type="evidence" value="ECO:0007669"/>
    <property type="project" value="InterPro"/>
</dbReference>
<evidence type="ECO:0000256" key="7">
    <source>
        <dbReference type="SAM" id="MobiDB-lite"/>
    </source>
</evidence>
<reference evidence="9" key="1">
    <citation type="submission" date="2019-06" db="EMBL/GenBank/DDBJ databases">
        <authorList>
            <consortium name="Wellcome Sanger Institute Data Sharing"/>
        </authorList>
    </citation>
    <scope>NUCLEOTIDE SEQUENCE [LARGE SCALE GENOMIC DNA]</scope>
</reference>
<dbReference type="GO" id="GO:0045735">
    <property type="term" value="F:nutrient reservoir activity"/>
    <property type="evidence" value="ECO:0007669"/>
    <property type="project" value="UniProtKB-KW"/>
</dbReference>
<dbReference type="GO" id="GO:0071391">
    <property type="term" value="P:cellular response to estrogen stimulus"/>
    <property type="evidence" value="ECO:0007669"/>
    <property type="project" value="TreeGrafter"/>
</dbReference>
<evidence type="ECO:0000256" key="3">
    <source>
        <dbReference type="ARBA" id="ARBA00022761"/>
    </source>
</evidence>
<reference evidence="9" key="2">
    <citation type="submission" date="2025-08" db="UniProtKB">
        <authorList>
            <consortium name="Ensembl"/>
        </authorList>
    </citation>
    <scope>IDENTIFICATION</scope>
</reference>
<proteinExistence type="predicted"/>
<accession>A0A673A3L7</accession>
<evidence type="ECO:0000256" key="4">
    <source>
        <dbReference type="ARBA" id="ARBA00023157"/>
    </source>
</evidence>
<keyword evidence="5" id="KW-0325">Glycoprotein</keyword>
<dbReference type="Pfam" id="PF09175">
    <property type="entry name" value="Vit_b-sht_shell"/>
    <property type="match status" value="1"/>
</dbReference>
<evidence type="ECO:0000313" key="10">
    <source>
        <dbReference type="Proteomes" id="UP000472271"/>
    </source>
</evidence>
<dbReference type="InterPro" id="IPR050733">
    <property type="entry name" value="Vitellogenin/Apolipophorin"/>
</dbReference>
<dbReference type="Ensembl" id="ENSSORT00005024534.1">
    <property type="protein sequence ID" value="ENSSORP00005023834.1"/>
    <property type="gene ID" value="ENSSORG00005011510.1"/>
</dbReference>
<evidence type="ECO:0000256" key="6">
    <source>
        <dbReference type="PROSITE-ProRule" id="PRU00557"/>
    </source>
</evidence>
<feature type="domain" description="Vitellogenin" evidence="8">
    <location>
        <begin position="1"/>
        <end position="560"/>
    </location>
</feature>
<dbReference type="InterPro" id="IPR001747">
    <property type="entry name" value="Vitellogenin_N"/>
</dbReference>
<evidence type="ECO:0000256" key="2">
    <source>
        <dbReference type="ARBA" id="ARBA00022729"/>
    </source>
</evidence>
<sequence length="921" mass="104072">MLSPTIFPAPQFKTNKLYEYKYEAAVLGKLPEDTKSGLKMTSKVHISFYFLLKVKLVSNLMKPIKFRYENGEVKEVSTADGVSIQAQNIANSILNLLQVKVKKTLNIYELYEDGTQGECKNLYVIPEEESRGCMQLMKTRDLEHCRERTMKFSGLAYTTKLAKSVTTYYYDLNMADKVQIMAVNATEVIEFIPVQEMKGAAQIMTEILPYSLNVFIFFKIEEYLRKLVQFNVNQVNENAPEVFLGLIHNLRRISYEELKNILDRHWNAPQYRSLLLKTIPAIGTNVALKFIHEKLLHGNNQINTAELIQLLIGSFHMVTADPEQMAFNQDLQQTLRNEYTGVRDILMLGYGTMISKYSIEEPERADKYVKDDIHEILLLLKVLGNTGHPSAIKSISKCLLLPADKPEVKRIRTEAIGAMKNIAKKHHRMETVLPLYLDKTLDSELRILACWLLFESKPRLTMVSTMVRSLRTERDIQVASFVHSLVWQMSQSTAAIHAELLNLRRRWESLDFVYSKPCLINDHATLFPKTIVAKTSAYFSGATADVLEVGVKLEGLQEALRKKQITESQDRLTKIHFRNLPARGPLFSAYAKVFGQEIAFVTIDKPMITKEAAQHYGRNFVDALLSGDARYSESFVNPVLVAEMKCVIPTIGGIPFEMSLSTAAVAAADVQAATSDNSQLAENMSKVIHKYIYIYVLFRIDMTTFAVMGANTEALQVAILSRAKFSSFVPAKIIDILPVSMPKNILQMEVQVGQNAARKMMKQVDQCAEEIIEGRPILTKLRKILAPSHRNSSRSASSSSSVSSSSSSSSSSSHPTSNAIDAVIQDKSFDDPNVTILLKVVRADMKPQGYQITTYMDRSTTKLHMILADLAEDWMVRADVVPRVHRAIVRKKKKKKNSHTCQKFVQISIIFIVYCHSITSQ</sequence>
<protein>
    <recommendedName>
        <fullName evidence="8">Vitellogenin domain-containing protein</fullName>
    </recommendedName>
</protein>
<keyword evidence="3" id="KW-0758">Storage protein</keyword>
<dbReference type="PANTHER" id="PTHR23345:SF9">
    <property type="entry name" value="VITELLOGENIN-RELATED"/>
    <property type="match status" value="1"/>
</dbReference>
<dbReference type="SUPFAM" id="SSF48431">
    <property type="entry name" value="Lipovitellin-phosvitin complex, superhelical domain"/>
    <property type="match status" value="1"/>
</dbReference>
<dbReference type="InterPro" id="IPR015819">
    <property type="entry name" value="Lipid_transp_b-sht_shell"/>
</dbReference>
<dbReference type="AlphaFoldDB" id="A0A673A3L7"/>